<feature type="non-terminal residue" evidence="5">
    <location>
        <position position="1"/>
    </location>
</feature>
<dbReference type="InterPro" id="IPR013126">
    <property type="entry name" value="Hsp_70_fam"/>
</dbReference>
<dbReference type="EMBL" id="CAJOBP010086801">
    <property type="protein sequence ID" value="CAF4933509.1"/>
    <property type="molecule type" value="Genomic_DNA"/>
</dbReference>
<sequence>IKDSERFADEDKKVKDRVDAKNELESYVYTLKTQVADKEKLGGKLSADDKSTIEKEIEEKIKWLDENQASAEIDDFKAQK</sequence>
<evidence type="ECO:0000313" key="6">
    <source>
        <dbReference type="Proteomes" id="UP000663873"/>
    </source>
</evidence>
<keyword evidence="6" id="KW-1185">Reference proteome</keyword>
<feature type="non-terminal residue" evidence="5">
    <location>
        <position position="80"/>
    </location>
</feature>
<evidence type="ECO:0008006" key="7">
    <source>
        <dbReference type="Google" id="ProtNLM"/>
    </source>
</evidence>
<comment type="caution">
    <text evidence="5">The sequence shown here is derived from an EMBL/GenBank/DDBJ whole genome shotgun (WGS) entry which is preliminary data.</text>
</comment>
<keyword evidence="3" id="KW-0067">ATP-binding</keyword>
<dbReference type="EMBL" id="CAJOBP010101781">
    <property type="protein sequence ID" value="CAF4978284.1"/>
    <property type="molecule type" value="Genomic_DNA"/>
</dbReference>
<protein>
    <recommendedName>
        <fullName evidence="7">Heat shock protein 70</fullName>
    </recommendedName>
</protein>
<evidence type="ECO:0000256" key="2">
    <source>
        <dbReference type="ARBA" id="ARBA00022741"/>
    </source>
</evidence>
<dbReference type="SUPFAM" id="SSF100934">
    <property type="entry name" value="Heat shock protein 70kD (HSP70), C-terminal subdomain"/>
    <property type="match status" value="1"/>
</dbReference>
<dbReference type="InterPro" id="IPR029048">
    <property type="entry name" value="HSP70_C_sf"/>
</dbReference>
<organism evidence="5 6">
    <name type="scientific">Rotaria socialis</name>
    <dbReference type="NCBI Taxonomy" id="392032"/>
    <lineage>
        <taxon>Eukaryota</taxon>
        <taxon>Metazoa</taxon>
        <taxon>Spiralia</taxon>
        <taxon>Gnathifera</taxon>
        <taxon>Rotifera</taxon>
        <taxon>Eurotatoria</taxon>
        <taxon>Bdelloidea</taxon>
        <taxon>Philodinida</taxon>
        <taxon>Philodinidae</taxon>
        <taxon>Rotaria</taxon>
    </lineage>
</organism>
<evidence type="ECO:0000256" key="1">
    <source>
        <dbReference type="ARBA" id="ARBA00007381"/>
    </source>
</evidence>
<accession>A0A821Z878</accession>
<dbReference type="GO" id="GO:0140662">
    <property type="term" value="F:ATP-dependent protein folding chaperone"/>
    <property type="evidence" value="ECO:0007669"/>
    <property type="project" value="InterPro"/>
</dbReference>
<proteinExistence type="inferred from homology"/>
<dbReference type="Pfam" id="PF00012">
    <property type="entry name" value="HSP70"/>
    <property type="match status" value="1"/>
</dbReference>
<evidence type="ECO:0000313" key="5">
    <source>
        <dbReference type="EMBL" id="CAF4978284.1"/>
    </source>
</evidence>
<name>A0A821Z878_9BILA</name>
<dbReference type="Gene3D" id="1.20.1270.10">
    <property type="match status" value="1"/>
</dbReference>
<comment type="similarity">
    <text evidence="1">Belongs to the heat shock protein 70 family.</text>
</comment>
<reference evidence="5" key="1">
    <citation type="submission" date="2021-02" db="EMBL/GenBank/DDBJ databases">
        <authorList>
            <person name="Nowell W R."/>
        </authorList>
    </citation>
    <scope>NUCLEOTIDE SEQUENCE</scope>
</reference>
<evidence type="ECO:0000313" key="4">
    <source>
        <dbReference type="EMBL" id="CAF4933509.1"/>
    </source>
</evidence>
<dbReference type="AlphaFoldDB" id="A0A821Z878"/>
<gene>
    <name evidence="4" type="ORF">UJA718_LOCUS46981</name>
    <name evidence="5" type="ORF">UJA718_LOCUS49157</name>
</gene>
<evidence type="ECO:0000256" key="3">
    <source>
        <dbReference type="ARBA" id="ARBA00022840"/>
    </source>
</evidence>
<keyword evidence="2" id="KW-0547">Nucleotide-binding</keyword>
<dbReference type="GO" id="GO:0005524">
    <property type="term" value="F:ATP binding"/>
    <property type="evidence" value="ECO:0007669"/>
    <property type="project" value="UniProtKB-KW"/>
</dbReference>
<dbReference type="Proteomes" id="UP000663873">
    <property type="component" value="Unassembled WGS sequence"/>
</dbReference>